<dbReference type="AlphaFoldDB" id="E3MMK1"/>
<dbReference type="OrthoDB" id="5843372at2759"/>
<protein>
    <recommendedName>
        <fullName evidence="4">Serpentine receptor class gamma</fullName>
    </recommendedName>
</protein>
<keyword evidence="1" id="KW-1133">Transmembrane helix</keyword>
<evidence type="ECO:0000313" key="2">
    <source>
        <dbReference type="EMBL" id="EFP04979.1"/>
    </source>
</evidence>
<keyword evidence="1" id="KW-0812">Transmembrane</keyword>
<dbReference type="PANTHER" id="PTHR23021:SF11">
    <property type="entry name" value="SERPENTINE RECEPTOR, CLASS T"/>
    <property type="match status" value="1"/>
</dbReference>
<dbReference type="Pfam" id="PF10321">
    <property type="entry name" value="7TM_GPCR_Srt"/>
    <property type="match status" value="1"/>
</dbReference>
<gene>
    <name evidence="2" type="ORF">CRE_03246</name>
</gene>
<reference evidence="2" key="1">
    <citation type="submission" date="2007-07" db="EMBL/GenBank/DDBJ databases">
        <title>PCAP assembly of the Caenorhabditis remanei genome.</title>
        <authorList>
            <consortium name="The Caenorhabditis remanei Sequencing Consortium"/>
            <person name="Wilson R.K."/>
        </authorList>
    </citation>
    <scope>NUCLEOTIDE SEQUENCE [LARGE SCALE GENOMIC DNA]</scope>
    <source>
        <strain evidence="2">PB4641</strain>
    </source>
</reference>
<evidence type="ECO:0000256" key="1">
    <source>
        <dbReference type="SAM" id="Phobius"/>
    </source>
</evidence>
<feature type="transmembrane region" description="Helical" evidence="1">
    <location>
        <begin position="5"/>
        <end position="23"/>
    </location>
</feature>
<dbReference type="EMBL" id="DS268457">
    <property type="protein sequence ID" value="EFP04979.1"/>
    <property type="molecule type" value="Genomic_DNA"/>
</dbReference>
<organism evidence="3">
    <name type="scientific">Caenorhabditis remanei</name>
    <name type="common">Caenorhabditis vulgaris</name>
    <dbReference type="NCBI Taxonomy" id="31234"/>
    <lineage>
        <taxon>Eukaryota</taxon>
        <taxon>Metazoa</taxon>
        <taxon>Ecdysozoa</taxon>
        <taxon>Nematoda</taxon>
        <taxon>Chromadorea</taxon>
        <taxon>Rhabditida</taxon>
        <taxon>Rhabditina</taxon>
        <taxon>Rhabditomorpha</taxon>
        <taxon>Rhabditoidea</taxon>
        <taxon>Rhabditidae</taxon>
        <taxon>Peloderinae</taxon>
        <taxon>Caenorhabditis</taxon>
    </lineage>
</organism>
<dbReference type="PANTHER" id="PTHR23021">
    <property type="entry name" value="SERPENTINE RECEPTOR, CLASS T"/>
    <property type="match status" value="1"/>
</dbReference>
<evidence type="ECO:0000313" key="3">
    <source>
        <dbReference type="Proteomes" id="UP000008281"/>
    </source>
</evidence>
<dbReference type="InterPro" id="IPR019425">
    <property type="entry name" value="7TM_GPCR_serpentine_rcpt_Srt"/>
</dbReference>
<dbReference type="STRING" id="31234.E3MMK1"/>
<keyword evidence="1" id="KW-0472">Membrane</keyword>
<dbReference type="Proteomes" id="UP000008281">
    <property type="component" value="Unassembled WGS sequence"/>
</dbReference>
<name>E3MMK1_CAERE</name>
<evidence type="ECO:0008006" key="4">
    <source>
        <dbReference type="Google" id="ProtNLM"/>
    </source>
</evidence>
<dbReference type="InParanoid" id="E3MMK1"/>
<accession>E3MMK1</accession>
<feature type="transmembrane region" description="Helical" evidence="1">
    <location>
        <begin position="29"/>
        <end position="45"/>
    </location>
</feature>
<sequence length="67" mass="7911">MVASIIFVLMNFVELPLIIILIAQKMWQFIHAFPVFIYLVINKTIRNGLLRKFRLKTQVSSMISYTH</sequence>
<keyword evidence="3" id="KW-1185">Reference proteome</keyword>
<proteinExistence type="predicted"/>
<dbReference type="OMA" id="VPEWMIV"/>
<dbReference type="HOGENOM" id="CLU_184698_0_0_1"/>